<feature type="transmembrane region" description="Helical" evidence="1">
    <location>
        <begin position="267"/>
        <end position="291"/>
    </location>
</feature>
<feature type="transmembrane region" description="Helical" evidence="1">
    <location>
        <begin position="161"/>
        <end position="179"/>
    </location>
</feature>
<feature type="transmembrane region" description="Helical" evidence="1">
    <location>
        <begin position="65"/>
        <end position="87"/>
    </location>
</feature>
<dbReference type="EMBL" id="CP032550">
    <property type="protein sequence ID" value="QGU26861.1"/>
    <property type="molecule type" value="Genomic_DNA"/>
</dbReference>
<feature type="transmembrane region" description="Helical" evidence="1">
    <location>
        <begin position="12"/>
        <end position="34"/>
    </location>
</feature>
<proteinExistence type="predicted"/>
<feature type="transmembrane region" description="Helical" evidence="1">
    <location>
        <begin position="132"/>
        <end position="154"/>
    </location>
</feature>
<keyword evidence="1" id="KW-0472">Membrane</keyword>
<organism evidence="2 3">
    <name type="scientific">Microbacterium oryzae</name>
    <dbReference type="NCBI Taxonomy" id="743009"/>
    <lineage>
        <taxon>Bacteria</taxon>
        <taxon>Bacillati</taxon>
        <taxon>Actinomycetota</taxon>
        <taxon>Actinomycetes</taxon>
        <taxon>Micrococcales</taxon>
        <taxon>Microbacteriaceae</taxon>
        <taxon>Microbacterium</taxon>
    </lineage>
</organism>
<dbReference type="KEGG" id="moj:D7D94_03670"/>
<evidence type="ECO:0000313" key="3">
    <source>
        <dbReference type="Proteomes" id="UP000422989"/>
    </source>
</evidence>
<dbReference type="AlphaFoldDB" id="A0A6I6E4Y4"/>
<dbReference type="Proteomes" id="UP000422989">
    <property type="component" value="Chromosome"/>
</dbReference>
<feature type="transmembrane region" description="Helical" evidence="1">
    <location>
        <begin position="224"/>
        <end position="247"/>
    </location>
</feature>
<feature type="transmembrane region" description="Helical" evidence="1">
    <location>
        <begin position="199"/>
        <end position="217"/>
    </location>
</feature>
<evidence type="ECO:0000256" key="1">
    <source>
        <dbReference type="SAM" id="Phobius"/>
    </source>
</evidence>
<name>A0A6I6E4Y4_9MICO</name>
<reference evidence="2 3" key="1">
    <citation type="submission" date="2018-09" db="EMBL/GenBank/DDBJ databases">
        <title>Whole genome sequencing of Microbacterium oryzae strain MB-10T.</title>
        <authorList>
            <person name="Das S.K."/>
        </authorList>
    </citation>
    <scope>NUCLEOTIDE SEQUENCE [LARGE SCALE GENOMIC DNA]</scope>
    <source>
        <strain evidence="2 3">MB-10</strain>
    </source>
</reference>
<feature type="transmembrane region" description="Helical" evidence="1">
    <location>
        <begin position="99"/>
        <end position="120"/>
    </location>
</feature>
<gene>
    <name evidence="2" type="ORF">D7D94_03670</name>
</gene>
<protein>
    <submittedName>
        <fullName evidence="2">Uncharacterized protein</fullName>
    </submittedName>
</protein>
<keyword evidence="1" id="KW-0812">Transmembrane</keyword>
<dbReference type="RefSeq" id="WP_156241269.1">
    <property type="nucleotide sequence ID" value="NZ_BAAAZL010000002.1"/>
</dbReference>
<sequence>MAERVTTQWRIGAVIPGLALGVLAAAVGLLPWLVTGARLPLQNLWATQVLPEDMPIALLPLSQYYATRLLVLLIVGGALAGFATRLVPRETTPLPVATGLLLGQAAATIQTAVVVVQGHALGAPTANPRAALYVYGMLTGAVVAVALAQAVFWLSSHTARGPAALGLGLAAVPAGSWGVDLVATSTDALAAPDLALGVVARWLPAVIAGVAIGWCGIRPRRRMAVWAVVLAGLWLIPALLTAVQYGLGMRVLAGDLGEMARASLDVFPLVVAQSWPPVLVALVLGALVTLWRARRERRLLA</sequence>
<keyword evidence="3" id="KW-1185">Reference proteome</keyword>
<evidence type="ECO:0000313" key="2">
    <source>
        <dbReference type="EMBL" id="QGU26861.1"/>
    </source>
</evidence>
<accession>A0A6I6E4Y4</accession>
<keyword evidence="1" id="KW-1133">Transmembrane helix</keyword>
<dbReference type="OrthoDB" id="5019680at2"/>